<protein>
    <submittedName>
        <fullName evidence="2">Uncharacterized protein</fullName>
    </submittedName>
</protein>
<evidence type="ECO:0000313" key="2">
    <source>
        <dbReference type="EMBL" id="EJK71746.1"/>
    </source>
</evidence>
<keyword evidence="3" id="KW-1185">Reference proteome</keyword>
<feature type="region of interest" description="Disordered" evidence="1">
    <location>
        <begin position="1"/>
        <end position="111"/>
    </location>
</feature>
<evidence type="ECO:0000256" key="1">
    <source>
        <dbReference type="SAM" id="MobiDB-lite"/>
    </source>
</evidence>
<name>K0TE78_THAOC</name>
<dbReference type="EMBL" id="AGNL01006843">
    <property type="protein sequence ID" value="EJK71746.1"/>
    <property type="molecule type" value="Genomic_DNA"/>
</dbReference>
<reference evidence="2 3" key="1">
    <citation type="journal article" date="2012" name="Genome Biol.">
        <title>Genome and low-iron response of an oceanic diatom adapted to chronic iron limitation.</title>
        <authorList>
            <person name="Lommer M."/>
            <person name="Specht M."/>
            <person name="Roy A.S."/>
            <person name="Kraemer L."/>
            <person name="Andreson R."/>
            <person name="Gutowska M.A."/>
            <person name="Wolf J."/>
            <person name="Bergner S.V."/>
            <person name="Schilhabel M.B."/>
            <person name="Klostermeier U.C."/>
            <person name="Beiko R.G."/>
            <person name="Rosenstiel P."/>
            <person name="Hippler M."/>
            <person name="Laroche J."/>
        </authorList>
    </citation>
    <scope>NUCLEOTIDE SEQUENCE [LARGE SCALE GENOMIC DNA]</scope>
    <source>
        <strain evidence="2 3">CCMP1005</strain>
    </source>
</reference>
<dbReference type="AlphaFoldDB" id="K0TE78"/>
<feature type="compositionally biased region" description="Basic and acidic residues" evidence="1">
    <location>
        <begin position="89"/>
        <end position="100"/>
    </location>
</feature>
<feature type="compositionally biased region" description="Basic residues" evidence="1">
    <location>
        <begin position="70"/>
        <end position="79"/>
    </location>
</feature>
<comment type="caution">
    <text evidence="2">The sequence shown here is derived from an EMBL/GenBank/DDBJ whole genome shotgun (WGS) entry which is preliminary data.</text>
</comment>
<proteinExistence type="predicted"/>
<sequence>MRPNIDARSARPKADVGICRRGGRRNSILRTRGRPRLVDGRPEGESTASGVRAPGHPVEVQQATGASRQRASRKERRPVRSPVGDSSPDDGRSPGGEGRRRPPRSPRATGA</sequence>
<dbReference type="Proteomes" id="UP000266841">
    <property type="component" value="Unassembled WGS sequence"/>
</dbReference>
<gene>
    <name evidence="2" type="ORF">THAOC_06785</name>
</gene>
<evidence type="ECO:0000313" key="3">
    <source>
        <dbReference type="Proteomes" id="UP000266841"/>
    </source>
</evidence>
<accession>K0TE78</accession>
<organism evidence="2 3">
    <name type="scientific">Thalassiosira oceanica</name>
    <name type="common">Marine diatom</name>
    <dbReference type="NCBI Taxonomy" id="159749"/>
    <lineage>
        <taxon>Eukaryota</taxon>
        <taxon>Sar</taxon>
        <taxon>Stramenopiles</taxon>
        <taxon>Ochrophyta</taxon>
        <taxon>Bacillariophyta</taxon>
        <taxon>Coscinodiscophyceae</taxon>
        <taxon>Thalassiosirophycidae</taxon>
        <taxon>Thalassiosirales</taxon>
        <taxon>Thalassiosiraceae</taxon>
        <taxon>Thalassiosira</taxon>
    </lineage>
</organism>